<evidence type="ECO:0000256" key="5">
    <source>
        <dbReference type="ARBA" id="ARBA00004692"/>
    </source>
</evidence>
<evidence type="ECO:0000256" key="7">
    <source>
        <dbReference type="ARBA" id="ARBA00007490"/>
    </source>
</evidence>
<dbReference type="InterPro" id="IPR027417">
    <property type="entry name" value="P-loop_NTPase"/>
</dbReference>
<comment type="similarity">
    <text evidence="7">Belongs to the CobU/CobP family.</text>
</comment>
<evidence type="ECO:0000313" key="19">
    <source>
        <dbReference type="Proteomes" id="UP001055200"/>
    </source>
</evidence>
<dbReference type="InterPro" id="IPR003203">
    <property type="entry name" value="CobU/CobP"/>
</dbReference>
<evidence type="ECO:0000256" key="15">
    <source>
        <dbReference type="ARBA" id="ARBA00023134"/>
    </source>
</evidence>
<gene>
    <name evidence="18" type="ORF">MIU77_06840</name>
</gene>
<reference evidence="18" key="1">
    <citation type="submission" date="2022-08" db="EMBL/GenBank/DDBJ databases">
        <title>Complete genome sequence of 14 non-tuberculosis mycobacteria type-strains.</title>
        <authorList>
            <person name="Igarashi Y."/>
            <person name="Osugi A."/>
            <person name="Mitarai S."/>
        </authorList>
    </citation>
    <scope>NUCLEOTIDE SEQUENCE</scope>
    <source>
        <strain evidence="18">DSM 45575</strain>
    </source>
</reference>
<evidence type="ECO:0000256" key="10">
    <source>
        <dbReference type="ARBA" id="ARBA00022573"/>
    </source>
</evidence>
<dbReference type="Proteomes" id="UP001055200">
    <property type="component" value="Chromosome"/>
</dbReference>
<comment type="catalytic activity">
    <reaction evidence="3">
        <text>adenosylcob(III)inamide + GTP = adenosylcob(III)inamide phosphate + GDP + H(+)</text>
        <dbReference type="Rhea" id="RHEA:15765"/>
        <dbReference type="ChEBI" id="CHEBI:2480"/>
        <dbReference type="ChEBI" id="CHEBI:15378"/>
        <dbReference type="ChEBI" id="CHEBI:37565"/>
        <dbReference type="ChEBI" id="CHEBI:58189"/>
        <dbReference type="ChEBI" id="CHEBI:58502"/>
        <dbReference type="EC" id="2.7.1.156"/>
    </reaction>
</comment>
<dbReference type="EC" id="2.7.7.62" evidence="9"/>
<dbReference type="PIRSF" id="PIRSF006135">
    <property type="entry name" value="CobU"/>
    <property type="match status" value="1"/>
</dbReference>
<organism evidence="18 19">
    <name type="scientific">Mycolicibacillus parakoreensis</name>
    <dbReference type="NCBI Taxonomy" id="1069221"/>
    <lineage>
        <taxon>Bacteria</taxon>
        <taxon>Bacillati</taxon>
        <taxon>Actinomycetota</taxon>
        <taxon>Actinomycetes</taxon>
        <taxon>Mycobacteriales</taxon>
        <taxon>Mycobacteriaceae</taxon>
        <taxon>Mycolicibacillus</taxon>
    </lineage>
</organism>
<comment type="pathway">
    <text evidence="5">Cofactor biosynthesis; adenosylcobalamin biosynthesis; adenosylcobalamin from cob(II)yrinate a,c-diamide: step 6/7.</text>
</comment>
<evidence type="ECO:0000256" key="1">
    <source>
        <dbReference type="ARBA" id="ARBA00000312"/>
    </source>
</evidence>
<dbReference type="PANTHER" id="PTHR34848:SF1">
    <property type="entry name" value="BIFUNCTIONAL ADENOSYLCOBALAMIN BIOSYNTHESIS PROTEIN COBU"/>
    <property type="match status" value="1"/>
</dbReference>
<keyword evidence="12" id="KW-0547">Nucleotide-binding</keyword>
<dbReference type="SUPFAM" id="SSF52540">
    <property type="entry name" value="P-loop containing nucleoside triphosphate hydrolases"/>
    <property type="match status" value="1"/>
</dbReference>
<dbReference type="EMBL" id="CP092365">
    <property type="protein sequence ID" value="ULN54512.1"/>
    <property type="molecule type" value="Genomic_DNA"/>
</dbReference>
<evidence type="ECO:0000313" key="18">
    <source>
        <dbReference type="EMBL" id="ULN54512.1"/>
    </source>
</evidence>
<evidence type="ECO:0000256" key="8">
    <source>
        <dbReference type="ARBA" id="ARBA00012016"/>
    </source>
</evidence>
<dbReference type="RefSeq" id="WP_240172708.1">
    <property type="nucleotide sequence ID" value="NZ_CP092365.1"/>
</dbReference>
<dbReference type="Gene3D" id="3.40.50.300">
    <property type="entry name" value="P-loop containing nucleotide triphosphate hydrolases"/>
    <property type="match status" value="1"/>
</dbReference>
<evidence type="ECO:0000256" key="13">
    <source>
        <dbReference type="ARBA" id="ARBA00022777"/>
    </source>
</evidence>
<proteinExistence type="inferred from homology"/>
<evidence type="ECO:0000256" key="16">
    <source>
        <dbReference type="ARBA" id="ARBA00029570"/>
    </source>
</evidence>
<dbReference type="EC" id="2.7.1.156" evidence="8"/>
<evidence type="ECO:0000256" key="6">
    <source>
        <dbReference type="ARBA" id="ARBA00005159"/>
    </source>
</evidence>
<keyword evidence="19" id="KW-1185">Reference proteome</keyword>
<dbReference type="Pfam" id="PF02283">
    <property type="entry name" value="CobU"/>
    <property type="match status" value="1"/>
</dbReference>
<evidence type="ECO:0000256" key="11">
    <source>
        <dbReference type="ARBA" id="ARBA00022679"/>
    </source>
</evidence>
<comment type="function">
    <text evidence="4">Catalyzes ATP-dependent phosphorylation of adenosylcobinamide and addition of GMP to adenosylcobinamide phosphate.</text>
</comment>
<comment type="catalytic activity">
    <reaction evidence="2">
        <text>adenosylcob(III)inamide phosphate + GTP + H(+) = adenosylcob(III)inamide-GDP + diphosphate</text>
        <dbReference type="Rhea" id="RHEA:22712"/>
        <dbReference type="ChEBI" id="CHEBI:15378"/>
        <dbReference type="ChEBI" id="CHEBI:33019"/>
        <dbReference type="ChEBI" id="CHEBI:37565"/>
        <dbReference type="ChEBI" id="CHEBI:58502"/>
        <dbReference type="ChEBI" id="CHEBI:60487"/>
        <dbReference type="EC" id="2.7.7.62"/>
    </reaction>
</comment>
<name>A0ABY3U9V9_9MYCO</name>
<dbReference type="GO" id="GO:0016301">
    <property type="term" value="F:kinase activity"/>
    <property type="evidence" value="ECO:0007669"/>
    <property type="project" value="UniProtKB-KW"/>
</dbReference>
<sequence length="191" mass="20261">MRTLVLGGIRSGKSRWAENALARAAGAGVALRYLATGADPRPESGDPSWARRVAAHRARRSARWSTVESADVAAVLRQRPHLPTLVDDLGGWLTAALDRQGWDVDTADARDRRLDDATDTLLAALTAFPAELTVVSPEVGLSIVADTASGRLFADRLGSLNQAIADRCDRVVLVVAGQPVPIKPAPQAGTR</sequence>
<evidence type="ECO:0000256" key="17">
    <source>
        <dbReference type="ARBA" id="ARBA00030571"/>
    </source>
</evidence>
<comment type="pathway">
    <text evidence="6">Cofactor biosynthesis; adenosylcobalamin biosynthesis; adenosylcobalamin from cob(II)yrinate a,c-diamide: step 5/7.</text>
</comment>
<evidence type="ECO:0000256" key="9">
    <source>
        <dbReference type="ARBA" id="ARBA00012523"/>
    </source>
</evidence>
<evidence type="ECO:0000256" key="3">
    <source>
        <dbReference type="ARBA" id="ARBA00001522"/>
    </source>
</evidence>
<evidence type="ECO:0000256" key="4">
    <source>
        <dbReference type="ARBA" id="ARBA00003889"/>
    </source>
</evidence>
<dbReference type="PANTHER" id="PTHR34848">
    <property type="match status" value="1"/>
</dbReference>
<keyword evidence="13 18" id="KW-0418">Kinase</keyword>
<evidence type="ECO:0000256" key="2">
    <source>
        <dbReference type="ARBA" id="ARBA00000711"/>
    </source>
</evidence>
<comment type="catalytic activity">
    <reaction evidence="1">
        <text>adenosylcob(III)inamide + ATP = adenosylcob(III)inamide phosphate + ADP + H(+)</text>
        <dbReference type="Rhea" id="RHEA:15769"/>
        <dbReference type="ChEBI" id="CHEBI:2480"/>
        <dbReference type="ChEBI" id="CHEBI:15378"/>
        <dbReference type="ChEBI" id="CHEBI:30616"/>
        <dbReference type="ChEBI" id="CHEBI:58502"/>
        <dbReference type="ChEBI" id="CHEBI:456216"/>
        <dbReference type="EC" id="2.7.1.156"/>
    </reaction>
</comment>
<keyword evidence="10" id="KW-0169">Cobalamin biosynthesis</keyword>
<evidence type="ECO:0000256" key="14">
    <source>
        <dbReference type="ARBA" id="ARBA00022840"/>
    </source>
</evidence>
<protein>
    <recommendedName>
        <fullName evidence="16">Adenosylcobinamide kinase</fullName>
        <ecNumber evidence="8">2.7.1.156</ecNumber>
        <ecNumber evidence="9">2.7.7.62</ecNumber>
    </recommendedName>
    <alternativeName>
        <fullName evidence="17">Adenosylcobinamide-phosphate guanylyltransferase</fullName>
    </alternativeName>
</protein>
<keyword evidence="15" id="KW-0342">GTP-binding</keyword>
<accession>A0ABY3U9V9</accession>
<dbReference type="GO" id="GO:0016779">
    <property type="term" value="F:nucleotidyltransferase activity"/>
    <property type="evidence" value="ECO:0007669"/>
    <property type="project" value="UniProtKB-KW"/>
</dbReference>
<keyword evidence="14" id="KW-0067">ATP-binding</keyword>
<evidence type="ECO:0000256" key="12">
    <source>
        <dbReference type="ARBA" id="ARBA00022741"/>
    </source>
</evidence>
<keyword evidence="11" id="KW-0808">Transferase</keyword>
<keyword evidence="18" id="KW-0548">Nucleotidyltransferase</keyword>